<comment type="caution">
    <text evidence="1">The sequence shown here is derived from an EMBL/GenBank/DDBJ whole genome shotgun (WGS) entry which is preliminary data.</text>
</comment>
<organism evidence="1 2">
    <name type="scientific">Ridgeia piscesae</name>
    <name type="common">Tubeworm</name>
    <dbReference type="NCBI Taxonomy" id="27915"/>
    <lineage>
        <taxon>Eukaryota</taxon>
        <taxon>Metazoa</taxon>
        <taxon>Spiralia</taxon>
        <taxon>Lophotrochozoa</taxon>
        <taxon>Annelida</taxon>
        <taxon>Polychaeta</taxon>
        <taxon>Sedentaria</taxon>
        <taxon>Canalipalpata</taxon>
        <taxon>Sabellida</taxon>
        <taxon>Siboglinidae</taxon>
        <taxon>Ridgeia</taxon>
    </lineage>
</organism>
<keyword evidence="2" id="KW-1185">Reference proteome</keyword>
<accession>A0AAD9J9Y9</accession>
<sequence length="122" mass="12906">MGESLASLQNDVIIHVEFGFARRYDIYVGGDVSLFAKKMRTQTAEKMGVTVDRVKDVQVYKDAIVGSIIVRFTLNPSGGAGVSSAEAVAKLRSLVESGELVMTAPDGSTIKAPPMVPFGGQG</sequence>
<gene>
    <name evidence="1" type="ORF">NP493_3082g00006</name>
</gene>
<evidence type="ECO:0000313" key="2">
    <source>
        <dbReference type="Proteomes" id="UP001209878"/>
    </source>
</evidence>
<dbReference type="AlphaFoldDB" id="A0AAD9J9Y9"/>
<protein>
    <submittedName>
        <fullName evidence="1">Uncharacterized protein</fullName>
    </submittedName>
</protein>
<reference evidence="1" key="1">
    <citation type="journal article" date="2023" name="Mol. Biol. Evol.">
        <title>Third-Generation Sequencing Reveals the Adaptive Role of the Epigenome in Three Deep-Sea Polychaetes.</title>
        <authorList>
            <person name="Perez M."/>
            <person name="Aroh O."/>
            <person name="Sun Y."/>
            <person name="Lan Y."/>
            <person name="Juniper S.K."/>
            <person name="Young C.R."/>
            <person name="Angers B."/>
            <person name="Qian P.Y."/>
        </authorList>
    </citation>
    <scope>NUCLEOTIDE SEQUENCE</scope>
    <source>
        <strain evidence="1">R07B-5</strain>
    </source>
</reference>
<dbReference type="Proteomes" id="UP001209878">
    <property type="component" value="Unassembled WGS sequence"/>
</dbReference>
<evidence type="ECO:0000313" key="1">
    <source>
        <dbReference type="EMBL" id="KAK2148873.1"/>
    </source>
</evidence>
<dbReference type="EMBL" id="JAODUO010003099">
    <property type="protein sequence ID" value="KAK2148873.1"/>
    <property type="molecule type" value="Genomic_DNA"/>
</dbReference>
<proteinExistence type="predicted"/>
<name>A0AAD9J9Y9_RIDPI</name>